<evidence type="ECO:0000313" key="3">
    <source>
        <dbReference type="Proteomes" id="UP000251889"/>
    </source>
</evidence>
<dbReference type="Pfam" id="PF00561">
    <property type="entry name" value="Abhydrolase_1"/>
    <property type="match status" value="1"/>
</dbReference>
<dbReference type="EMBL" id="QMFY01000009">
    <property type="protein sequence ID" value="RAV99885.1"/>
    <property type="molecule type" value="Genomic_DNA"/>
</dbReference>
<dbReference type="SUPFAM" id="SSF53474">
    <property type="entry name" value="alpha/beta-Hydrolases"/>
    <property type="match status" value="1"/>
</dbReference>
<proteinExistence type="predicted"/>
<evidence type="ECO:0000259" key="1">
    <source>
        <dbReference type="Pfam" id="PF00561"/>
    </source>
</evidence>
<organism evidence="2 3">
    <name type="scientific">Pseudochryseolinea flava</name>
    <dbReference type="NCBI Taxonomy" id="2059302"/>
    <lineage>
        <taxon>Bacteria</taxon>
        <taxon>Pseudomonadati</taxon>
        <taxon>Bacteroidota</taxon>
        <taxon>Cytophagia</taxon>
        <taxon>Cytophagales</taxon>
        <taxon>Fulvivirgaceae</taxon>
        <taxon>Pseudochryseolinea</taxon>
    </lineage>
</organism>
<evidence type="ECO:0000313" key="2">
    <source>
        <dbReference type="EMBL" id="RAV99885.1"/>
    </source>
</evidence>
<dbReference type="PRINTS" id="PR00111">
    <property type="entry name" value="ABHYDROLASE"/>
</dbReference>
<gene>
    <name evidence="2" type="ORF">DQQ10_17755</name>
</gene>
<dbReference type="PANTHER" id="PTHR43798">
    <property type="entry name" value="MONOACYLGLYCEROL LIPASE"/>
    <property type="match status" value="1"/>
</dbReference>
<dbReference type="Gene3D" id="3.40.50.1820">
    <property type="entry name" value="alpha/beta hydrolase"/>
    <property type="match status" value="1"/>
</dbReference>
<accession>A0A364Y285</accession>
<dbReference type="AlphaFoldDB" id="A0A364Y285"/>
<sequence>MACSSGETAGGVDALTVFLNSCSVMKNISRSKLTRKSVLESRTHAFIVVKANKEEDIMHKYTWKGKIDPANSQKRFPMKYKATLIVTVILLFQISCSTNNKNEKVEIDNQGVHIHYTDSKHGDTALLFIHGWGINQTYWANQVAHFSKNFRVVTLDLPGFGQSGKNRESWTVEDYTSDINKVLTDLDLKNVILVGHSMSGSIIVETALTHPDRIIGIIGIDNLKNVGTVMTPEVEKEWSTFYDSARKNFKATVSKDIHYLFTPRTDSAIQKRVTDDIFSSDTVIAIACLENLDKYPFSEKLKSLRKPLYLINSNYTPTDTAAFKQNEIDYNLLVIDSTGHYPMLEKPKDFNTLLEKAVNEIQQK</sequence>
<comment type="caution">
    <text evidence="2">The sequence shown here is derived from an EMBL/GenBank/DDBJ whole genome shotgun (WGS) entry which is preliminary data.</text>
</comment>
<feature type="domain" description="AB hydrolase-1" evidence="1">
    <location>
        <begin position="125"/>
        <end position="347"/>
    </location>
</feature>
<dbReference type="OrthoDB" id="9780932at2"/>
<dbReference type="InterPro" id="IPR050266">
    <property type="entry name" value="AB_hydrolase_sf"/>
</dbReference>
<dbReference type="Proteomes" id="UP000251889">
    <property type="component" value="Unassembled WGS sequence"/>
</dbReference>
<dbReference type="GO" id="GO:0016020">
    <property type="term" value="C:membrane"/>
    <property type="evidence" value="ECO:0007669"/>
    <property type="project" value="TreeGrafter"/>
</dbReference>
<dbReference type="PANTHER" id="PTHR43798:SF33">
    <property type="entry name" value="HYDROLASE, PUTATIVE (AFU_ORTHOLOGUE AFUA_2G14860)-RELATED"/>
    <property type="match status" value="1"/>
</dbReference>
<keyword evidence="3" id="KW-1185">Reference proteome</keyword>
<dbReference type="InterPro" id="IPR029058">
    <property type="entry name" value="AB_hydrolase_fold"/>
</dbReference>
<reference evidence="2 3" key="1">
    <citation type="submission" date="2018-06" db="EMBL/GenBank/DDBJ databases">
        <title>Chryseolinea flavus sp. nov., a member of the phylum Bacteroidetes isolated from soil.</title>
        <authorList>
            <person name="Li Y."/>
            <person name="Wang J."/>
        </authorList>
    </citation>
    <scope>NUCLEOTIDE SEQUENCE [LARGE SCALE GENOMIC DNA]</scope>
    <source>
        <strain evidence="2 3">SDU1-6</strain>
    </source>
</reference>
<protein>
    <recommendedName>
        <fullName evidence="1">AB hydrolase-1 domain-containing protein</fullName>
    </recommendedName>
</protein>
<dbReference type="InterPro" id="IPR000073">
    <property type="entry name" value="AB_hydrolase_1"/>
</dbReference>
<name>A0A364Y285_9BACT</name>